<evidence type="ECO:0000256" key="8">
    <source>
        <dbReference type="ARBA" id="ARBA00023004"/>
    </source>
</evidence>
<dbReference type="KEGG" id="dpte:113796754"/>
<comment type="function">
    <text evidence="11">Catalyzes the first step of diphthamide biosynthesis, a post-translational modification of histidine which occurs in elongation factor 2.</text>
</comment>
<evidence type="ECO:0000256" key="11">
    <source>
        <dbReference type="PIRNR" id="PIRNR004967"/>
    </source>
</evidence>
<dbReference type="Proteomes" id="UP000515146">
    <property type="component" value="Unplaced"/>
</dbReference>
<keyword evidence="9" id="KW-0411">Iron-sulfur</keyword>
<evidence type="ECO:0000256" key="10">
    <source>
        <dbReference type="ARBA" id="ARBA00048403"/>
    </source>
</evidence>
<keyword evidence="8" id="KW-0408">Iron</keyword>
<evidence type="ECO:0000256" key="2">
    <source>
        <dbReference type="ARBA" id="ARBA00010173"/>
    </source>
</evidence>
<dbReference type="SFLD" id="SFLDS00032">
    <property type="entry name" value="Radical_SAM_3-amino-3-carboxyp"/>
    <property type="match status" value="1"/>
</dbReference>
<dbReference type="InterPro" id="IPR042263">
    <property type="entry name" value="DPH1/DPH2_1"/>
</dbReference>
<dbReference type="NCBIfam" id="TIGR00322">
    <property type="entry name" value="diphth2_R"/>
    <property type="match status" value="1"/>
</dbReference>
<keyword evidence="5 11" id="KW-0808">Transferase</keyword>
<gene>
    <name evidence="13" type="primary">LOC113796754</name>
</gene>
<evidence type="ECO:0000256" key="9">
    <source>
        <dbReference type="ARBA" id="ARBA00023014"/>
    </source>
</evidence>
<reference evidence="13" key="1">
    <citation type="submission" date="2025-08" db="UniProtKB">
        <authorList>
            <consortium name="RefSeq"/>
        </authorList>
    </citation>
    <scope>IDENTIFICATION</scope>
    <source>
        <strain evidence="13">Airmid</strain>
    </source>
</reference>
<evidence type="ECO:0000256" key="5">
    <source>
        <dbReference type="ARBA" id="ARBA00022679"/>
    </source>
</evidence>
<evidence type="ECO:0000313" key="12">
    <source>
        <dbReference type="Proteomes" id="UP000515146"/>
    </source>
</evidence>
<comment type="pathway">
    <text evidence="1 11">Protein modification; peptidyl-diphthamide biosynthesis.</text>
</comment>
<dbReference type="AlphaFoldDB" id="A0A6P6YBU3"/>
<keyword evidence="6 11" id="KW-0949">S-adenosyl-L-methionine</keyword>
<dbReference type="EC" id="2.5.1.108" evidence="3 11"/>
<keyword evidence="12" id="KW-1185">Reference proteome</keyword>
<evidence type="ECO:0000256" key="1">
    <source>
        <dbReference type="ARBA" id="ARBA00005156"/>
    </source>
</evidence>
<dbReference type="Pfam" id="PF01866">
    <property type="entry name" value="Diphthamide_syn"/>
    <property type="match status" value="1"/>
</dbReference>
<dbReference type="InterPro" id="IPR035435">
    <property type="entry name" value="DPH1/DPH2_euk_archaea"/>
</dbReference>
<comment type="catalytic activity">
    <reaction evidence="10 11">
        <text>L-histidyl-[translation elongation factor 2] + S-adenosyl-L-methionine = 2-[(3S)-amino-3-carboxypropyl]-L-histidyl-[translation elongation factor 2] + S-methyl-5'-thioadenosine + H(+)</text>
        <dbReference type="Rhea" id="RHEA:36783"/>
        <dbReference type="Rhea" id="RHEA-COMP:9748"/>
        <dbReference type="Rhea" id="RHEA-COMP:9749"/>
        <dbReference type="ChEBI" id="CHEBI:15378"/>
        <dbReference type="ChEBI" id="CHEBI:17509"/>
        <dbReference type="ChEBI" id="CHEBI:29979"/>
        <dbReference type="ChEBI" id="CHEBI:59789"/>
        <dbReference type="ChEBI" id="CHEBI:73995"/>
        <dbReference type="EC" id="2.5.1.108"/>
    </reaction>
</comment>
<comment type="similarity">
    <text evidence="2 11">Belongs to the DPH1/DPH2 family. DPH1 subfamily.</text>
</comment>
<proteinExistence type="inferred from homology"/>
<evidence type="ECO:0000256" key="6">
    <source>
        <dbReference type="ARBA" id="ARBA00022691"/>
    </source>
</evidence>
<dbReference type="PANTHER" id="PTHR10762">
    <property type="entry name" value="DIPHTHAMIDE BIOSYNTHESIS PROTEIN"/>
    <property type="match status" value="1"/>
</dbReference>
<protein>
    <recommendedName>
        <fullName evidence="4 11">2-(3-amino-3-carboxypropyl)histidine synthase subunit 1</fullName>
        <ecNumber evidence="3 11">2.5.1.108</ecNumber>
    </recommendedName>
</protein>
<evidence type="ECO:0000256" key="4">
    <source>
        <dbReference type="ARBA" id="ARBA00021915"/>
    </source>
</evidence>
<dbReference type="GO" id="GO:0017183">
    <property type="term" value="P:protein histidyl modification to diphthamide"/>
    <property type="evidence" value="ECO:0007669"/>
    <property type="project" value="UniProtKB-UniRule"/>
</dbReference>
<dbReference type="RefSeq" id="XP_027202852.1">
    <property type="nucleotide sequence ID" value="XM_027347051.1"/>
</dbReference>
<dbReference type="GO" id="GO:0090560">
    <property type="term" value="F:2-(3-amino-3-carboxypropyl)histidine synthase activity"/>
    <property type="evidence" value="ECO:0007669"/>
    <property type="project" value="UniProtKB-UniRule"/>
</dbReference>
<dbReference type="Gene3D" id="3.40.50.11840">
    <property type="entry name" value="Diphthamide synthesis DPH1/DPH2 domain 1"/>
    <property type="match status" value="1"/>
</dbReference>
<dbReference type="Gene3D" id="3.40.50.11850">
    <property type="entry name" value="Diphthamide synthesis DPH1/DPH2 domain 2"/>
    <property type="match status" value="1"/>
</dbReference>
<evidence type="ECO:0000256" key="7">
    <source>
        <dbReference type="ARBA" id="ARBA00022723"/>
    </source>
</evidence>
<organism evidence="12 13">
    <name type="scientific">Dermatophagoides pteronyssinus</name>
    <name type="common">European house dust mite</name>
    <dbReference type="NCBI Taxonomy" id="6956"/>
    <lineage>
        <taxon>Eukaryota</taxon>
        <taxon>Metazoa</taxon>
        <taxon>Ecdysozoa</taxon>
        <taxon>Arthropoda</taxon>
        <taxon>Chelicerata</taxon>
        <taxon>Arachnida</taxon>
        <taxon>Acari</taxon>
        <taxon>Acariformes</taxon>
        <taxon>Sarcoptiformes</taxon>
        <taxon>Astigmata</taxon>
        <taxon>Psoroptidia</taxon>
        <taxon>Analgoidea</taxon>
        <taxon>Pyroglyphidae</taxon>
        <taxon>Dermatophagoidinae</taxon>
        <taxon>Dermatophagoides</taxon>
    </lineage>
</organism>
<keyword evidence="11" id="KW-0004">4Fe-4S</keyword>
<dbReference type="PANTHER" id="PTHR10762:SF1">
    <property type="entry name" value="2-(3-AMINO-3-CARBOXYPROPYL)HISTIDINE SYNTHASE SUBUNIT 1"/>
    <property type="match status" value="1"/>
</dbReference>
<dbReference type="GO" id="GO:0046872">
    <property type="term" value="F:metal ion binding"/>
    <property type="evidence" value="ECO:0007669"/>
    <property type="project" value="UniProtKB-KW"/>
</dbReference>
<comment type="cofactor">
    <cofactor evidence="11">
        <name>[4Fe-4S] cluster</name>
        <dbReference type="ChEBI" id="CHEBI:49883"/>
    </cofactor>
    <text evidence="11">Binds 1 [4Fe-4S] cluster per subunit. The cluster is coordinated with 3 cysteines and an exchangeable S-adenosyl-L-methionine.</text>
</comment>
<dbReference type="InterPro" id="IPR042264">
    <property type="entry name" value="DPH1/DPH2_2"/>
</dbReference>
<dbReference type="OrthoDB" id="1649088at2759"/>
<evidence type="ECO:0000313" key="13">
    <source>
        <dbReference type="RefSeq" id="XP_027202852.1"/>
    </source>
</evidence>
<dbReference type="InParanoid" id="A0A6P6YBU3"/>
<name>A0A6P6YBU3_DERPT</name>
<dbReference type="GO" id="GO:0051539">
    <property type="term" value="F:4 iron, 4 sulfur cluster binding"/>
    <property type="evidence" value="ECO:0007669"/>
    <property type="project" value="UniProtKB-UniRule"/>
</dbReference>
<dbReference type="PIRSF" id="PIRSF004967">
    <property type="entry name" value="DPH1"/>
    <property type="match status" value="1"/>
</dbReference>
<dbReference type="InterPro" id="IPR016435">
    <property type="entry name" value="DPH1/DPH2"/>
</dbReference>
<dbReference type="FunFam" id="3.40.50.11840:FF:000001">
    <property type="entry name" value="2-(3-amino-3-carboxypropyl)histidine synthase subunit 1"/>
    <property type="match status" value="1"/>
</dbReference>
<dbReference type="UniPathway" id="UPA00559"/>
<dbReference type="OMA" id="AESCHIP"/>
<evidence type="ECO:0000256" key="3">
    <source>
        <dbReference type="ARBA" id="ARBA00012221"/>
    </source>
</evidence>
<keyword evidence="7" id="KW-0479">Metal-binding</keyword>
<sequence>MLPWLSDRKYQLLIESINKALPQNYDFEIIKTLTRLSQVKAKSVCLQFPEGLLAWADTIAFLIEEFADGEIDVFVVGDVVYGACCIDDIRAAYFDCDFLVHYAHSCLVKVSDMDVPCLYIFVKIKIDPEDFVKAIKNIIFMVLPDASGGHSKEATLTKLHLNATVQYIDVVHFAYRKLVEDGYGDRISIPICSPLSPGETLGCTSAKLNGNLCVFLADGRFHIESSMIQNPHVVYYRFDPFTRRMFLEKYDHQALYLTRNRVLRSVRINPRVPYLNEFTADLIVNVGCPRMSIDWGAESCHIPFISTFE</sequence>
<accession>A0A6P6YBU3</accession>